<evidence type="ECO:0000256" key="1">
    <source>
        <dbReference type="ARBA" id="ARBA00005417"/>
    </source>
</evidence>
<reference evidence="8" key="1">
    <citation type="submission" date="2011-04" db="EMBL/GenBank/DDBJ databases">
        <title>The complete genome of Treponema brennaborense DSM 12168.</title>
        <authorList>
            <person name="Lucas S."/>
            <person name="Han J."/>
            <person name="Lapidus A."/>
            <person name="Bruce D."/>
            <person name="Goodwin L."/>
            <person name="Pitluck S."/>
            <person name="Peters L."/>
            <person name="Kyrpides N."/>
            <person name="Mavromatis K."/>
            <person name="Ivanova N."/>
            <person name="Mikhailova N."/>
            <person name="Pagani I."/>
            <person name="Teshima H."/>
            <person name="Detter J.C."/>
            <person name="Tapia R."/>
            <person name="Han C."/>
            <person name="Land M."/>
            <person name="Hauser L."/>
            <person name="Markowitz V."/>
            <person name="Cheng J.-F."/>
            <person name="Hugenholtz P."/>
            <person name="Woyke T."/>
            <person name="Wu D."/>
            <person name="Gronow S."/>
            <person name="Wellnitz S."/>
            <person name="Brambilla E."/>
            <person name="Klenk H.-P."/>
            <person name="Eisen J.A."/>
        </authorList>
    </citation>
    <scope>NUCLEOTIDE SEQUENCE [LARGE SCALE GENOMIC DNA]</scope>
    <source>
        <strain evidence="8">DSM 12168 / CIP 105900 / DD5/3</strain>
    </source>
</reference>
<evidence type="ECO:0000313" key="8">
    <source>
        <dbReference type="Proteomes" id="UP000006546"/>
    </source>
</evidence>
<protein>
    <submittedName>
        <fullName evidence="7">Phosphonate-transporting ATPase</fullName>
        <ecNumber evidence="7">3.6.3.28</ecNumber>
    </submittedName>
</protein>
<dbReference type="PROSITE" id="PS00211">
    <property type="entry name" value="ABC_TRANSPORTER_1"/>
    <property type="match status" value="1"/>
</dbReference>
<dbReference type="SUPFAM" id="SSF52540">
    <property type="entry name" value="P-loop containing nucleoside triphosphate hydrolases"/>
    <property type="match status" value="1"/>
</dbReference>
<name>F4LNC3_TREBD</name>
<dbReference type="PANTHER" id="PTHR42711">
    <property type="entry name" value="ABC TRANSPORTER ATP-BINDING PROTEIN"/>
    <property type="match status" value="1"/>
</dbReference>
<dbReference type="Gene3D" id="3.40.50.300">
    <property type="entry name" value="P-loop containing nucleotide triphosphate hydrolases"/>
    <property type="match status" value="1"/>
</dbReference>
<dbReference type="EC" id="3.6.3.28" evidence="7"/>
<dbReference type="SMART" id="SM00382">
    <property type="entry name" value="AAA"/>
    <property type="match status" value="1"/>
</dbReference>
<dbReference type="AlphaFoldDB" id="F4LNC3"/>
<keyword evidence="8" id="KW-1185">Reference proteome</keyword>
<feature type="domain" description="ABC transporter" evidence="6">
    <location>
        <begin position="11"/>
        <end position="246"/>
    </location>
</feature>
<dbReference type="STRING" id="906968.Trebr_2475"/>
<dbReference type="Pfam" id="PF00005">
    <property type="entry name" value="ABC_tran"/>
    <property type="match status" value="1"/>
</dbReference>
<dbReference type="InterPro" id="IPR017871">
    <property type="entry name" value="ABC_transporter-like_CS"/>
</dbReference>
<evidence type="ECO:0000313" key="7">
    <source>
        <dbReference type="EMBL" id="AEE17881.1"/>
    </source>
</evidence>
<gene>
    <name evidence="7" type="ordered locus">Trebr_2475</name>
</gene>
<dbReference type="GO" id="GO:0005524">
    <property type="term" value="F:ATP binding"/>
    <property type="evidence" value="ECO:0007669"/>
    <property type="project" value="UniProtKB-KW"/>
</dbReference>
<dbReference type="InterPro" id="IPR050763">
    <property type="entry name" value="ABC_transporter_ATP-binding"/>
</dbReference>
<keyword evidence="5" id="KW-0067">ATP-binding</keyword>
<comment type="similarity">
    <text evidence="1">Belongs to the ABC transporter superfamily.</text>
</comment>
<evidence type="ECO:0000256" key="2">
    <source>
        <dbReference type="ARBA" id="ARBA00022448"/>
    </source>
</evidence>
<dbReference type="PROSITE" id="PS50893">
    <property type="entry name" value="ABC_TRANSPORTER_2"/>
    <property type="match status" value="1"/>
</dbReference>
<dbReference type="PANTHER" id="PTHR42711:SF5">
    <property type="entry name" value="ABC TRANSPORTER ATP-BINDING PROTEIN NATA"/>
    <property type="match status" value="1"/>
</dbReference>
<dbReference type="InterPro" id="IPR003439">
    <property type="entry name" value="ABC_transporter-like_ATP-bd"/>
</dbReference>
<dbReference type="EMBL" id="CP002696">
    <property type="protein sequence ID" value="AEE17881.1"/>
    <property type="molecule type" value="Genomic_DNA"/>
</dbReference>
<keyword evidence="3" id="KW-0536">Nodulation</keyword>
<organism evidence="7 8">
    <name type="scientific">Treponema brennaborense (strain DSM 12168 / CIP 105900 / DD5/3)</name>
    <dbReference type="NCBI Taxonomy" id="906968"/>
    <lineage>
        <taxon>Bacteria</taxon>
        <taxon>Pseudomonadati</taxon>
        <taxon>Spirochaetota</taxon>
        <taxon>Spirochaetia</taxon>
        <taxon>Spirochaetales</taxon>
        <taxon>Treponemataceae</taxon>
        <taxon>Treponema</taxon>
    </lineage>
</organism>
<keyword evidence="2" id="KW-0813">Transport</keyword>
<accession>F4LNC3</accession>
<evidence type="ECO:0000256" key="3">
    <source>
        <dbReference type="ARBA" id="ARBA00022458"/>
    </source>
</evidence>
<dbReference type="RefSeq" id="WP_013759582.1">
    <property type="nucleotide sequence ID" value="NC_015500.1"/>
</dbReference>
<keyword evidence="7" id="KW-0378">Hydrolase</keyword>
<dbReference type="GO" id="GO:0016887">
    <property type="term" value="F:ATP hydrolysis activity"/>
    <property type="evidence" value="ECO:0007669"/>
    <property type="project" value="InterPro"/>
</dbReference>
<dbReference type="KEGG" id="tbe:Trebr_2475"/>
<keyword evidence="4" id="KW-0547">Nucleotide-binding</keyword>
<evidence type="ECO:0000259" key="6">
    <source>
        <dbReference type="PROSITE" id="PS50893"/>
    </source>
</evidence>
<dbReference type="InterPro" id="IPR003593">
    <property type="entry name" value="AAA+_ATPase"/>
</dbReference>
<dbReference type="Proteomes" id="UP000006546">
    <property type="component" value="Chromosome"/>
</dbReference>
<dbReference type="OrthoDB" id="9775135at2"/>
<dbReference type="HOGENOM" id="CLU_000604_1_2_12"/>
<sequence length="263" mass="28631">MSECSSRGDVLCVRDLRKSYRSRTKGTRVEALRGVGFTVRKGEIFGIIGENGAGKSTLVECVLGSRDCDSGSVQLLGMNPVRAPRAVKRALFNRVGVQFQATSFQNKIRVGEACETSACLYARPADWKSLLETFSLSELRNRDVASLSGGQKQKLAIVLALIPQPEIVFLDELTTGLDPKARRMIWDTLKKLQADGLTIILTSHYMEEVEYLCDRVCVLKSGEIVALGTPSTLVASHGVKNLEDVFLNYMDADPAAADGGIGE</sequence>
<evidence type="ECO:0000256" key="4">
    <source>
        <dbReference type="ARBA" id="ARBA00022741"/>
    </source>
</evidence>
<proteinExistence type="inferred from homology"/>
<dbReference type="eggNOG" id="COG1131">
    <property type="taxonomic scope" value="Bacteria"/>
</dbReference>
<dbReference type="InterPro" id="IPR027417">
    <property type="entry name" value="P-loop_NTPase"/>
</dbReference>
<evidence type="ECO:0000256" key="5">
    <source>
        <dbReference type="ARBA" id="ARBA00022840"/>
    </source>
</evidence>
<dbReference type="CDD" id="cd03230">
    <property type="entry name" value="ABC_DR_subfamily_A"/>
    <property type="match status" value="1"/>
</dbReference>